<sequence length="42" mass="5036">MLRIRLLNSGGRWRRNKRTEIVNKITRGVDQTTEIRSPNKRD</sequence>
<dbReference type="AlphaFoldDB" id="A0A0A9H2X4"/>
<reference evidence="1" key="2">
    <citation type="journal article" date="2015" name="Data Brief">
        <title>Shoot transcriptome of the giant reed, Arundo donax.</title>
        <authorList>
            <person name="Barrero R.A."/>
            <person name="Guerrero F.D."/>
            <person name="Moolhuijzen P."/>
            <person name="Goolsby J.A."/>
            <person name="Tidwell J."/>
            <person name="Bellgard S.E."/>
            <person name="Bellgard M.I."/>
        </authorList>
    </citation>
    <scope>NUCLEOTIDE SEQUENCE</scope>
    <source>
        <tissue evidence="1">Shoot tissue taken approximately 20 cm above the soil surface</tissue>
    </source>
</reference>
<proteinExistence type="predicted"/>
<dbReference type="EMBL" id="GBRH01168705">
    <property type="protein sequence ID" value="JAE29191.1"/>
    <property type="molecule type" value="Transcribed_RNA"/>
</dbReference>
<reference evidence="1" key="1">
    <citation type="submission" date="2014-09" db="EMBL/GenBank/DDBJ databases">
        <authorList>
            <person name="Magalhaes I.L.F."/>
            <person name="Oliveira U."/>
            <person name="Santos F.R."/>
            <person name="Vidigal T.H.D.A."/>
            <person name="Brescovit A.D."/>
            <person name="Santos A.J."/>
        </authorList>
    </citation>
    <scope>NUCLEOTIDE SEQUENCE</scope>
    <source>
        <tissue evidence="1">Shoot tissue taken approximately 20 cm above the soil surface</tissue>
    </source>
</reference>
<protein>
    <submittedName>
        <fullName evidence="1">Uncharacterized protein</fullName>
    </submittedName>
</protein>
<organism evidence="1">
    <name type="scientific">Arundo donax</name>
    <name type="common">Giant reed</name>
    <name type="synonym">Donax arundinaceus</name>
    <dbReference type="NCBI Taxonomy" id="35708"/>
    <lineage>
        <taxon>Eukaryota</taxon>
        <taxon>Viridiplantae</taxon>
        <taxon>Streptophyta</taxon>
        <taxon>Embryophyta</taxon>
        <taxon>Tracheophyta</taxon>
        <taxon>Spermatophyta</taxon>
        <taxon>Magnoliopsida</taxon>
        <taxon>Liliopsida</taxon>
        <taxon>Poales</taxon>
        <taxon>Poaceae</taxon>
        <taxon>PACMAD clade</taxon>
        <taxon>Arundinoideae</taxon>
        <taxon>Arundineae</taxon>
        <taxon>Arundo</taxon>
    </lineage>
</organism>
<accession>A0A0A9H2X4</accession>
<evidence type="ECO:0000313" key="1">
    <source>
        <dbReference type="EMBL" id="JAE29191.1"/>
    </source>
</evidence>
<name>A0A0A9H2X4_ARUDO</name>